<accession>Q2GF80</accession>
<feature type="domain" description="Msp4/OMP-like" evidence="1">
    <location>
        <begin position="51"/>
        <end position="297"/>
    </location>
</feature>
<dbReference type="AlphaFoldDB" id="Q2GF80"/>
<dbReference type="PROSITE" id="PS51257">
    <property type="entry name" value="PROKAR_LIPOPROTEIN"/>
    <property type="match status" value="1"/>
</dbReference>
<dbReference type="Gene3D" id="2.40.160.20">
    <property type="match status" value="1"/>
</dbReference>
<dbReference type="eggNOG" id="COG3637">
    <property type="taxonomic scope" value="Bacteria"/>
</dbReference>
<dbReference type="Proteomes" id="UP000008320">
    <property type="component" value="Chromosome"/>
</dbReference>
<dbReference type="InterPro" id="IPR011250">
    <property type="entry name" value="OMP/PagP_B-barrel"/>
</dbReference>
<dbReference type="KEGG" id="ech:ECH_1119"/>
<dbReference type="EMBL" id="CP000236">
    <property type="protein sequence ID" value="ABD45126.1"/>
    <property type="molecule type" value="Genomic_DNA"/>
</dbReference>
<dbReference type="STRING" id="205920.ECH_1119"/>
<proteinExistence type="predicted"/>
<evidence type="ECO:0000313" key="3">
    <source>
        <dbReference type="Proteomes" id="UP000008320"/>
    </source>
</evidence>
<dbReference type="RefSeq" id="WP_011453013.1">
    <property type="nucleotide sequence ID" value="NC_007799.1"/>
</dbReference>
<dbReference type="Pfam" id="PF01617">
    <property type="entry name" value="Surface_Ag_2"/>
    <property type="match status" value="1"/>
</dbReference>
<organism evidence="2 3">
    <name type="scientific">Ehrlichia chaffeensis (strain ATCC CRL-10679 / Arkansas)</name>
    <dbReference type="NCBI Taxonomy" id="205920"/>
    <lineage>
        <taxon>Bacteria</taxon>
        <taxon>Pseudomonadati</taxon>
        <taxon>Pseudomonadota</taxon>
        <taxon>Alphaproteobacteria</taxon>
        <taxon>Rickettsiales</taxon>
        <taxon>Anaplasmataceae</taxon>
        <taxon>Ehrlichia</taxon>
    </lineage>
</organism>
<sequence length="298" mass="33293">MILINMKLFYHLDNIMTKFSAIGIVLSLVTLFACNVFASPIPIDFSNESETAGFYASGHYNIQFPRFSPISVKYKTDENTEKELTLFTLKESTDTPTFKQKSEFNDKKGYSPIYNRNYTGFSGAIGYSGGGLRVELEGAFTRFDVDKQKYKKDNYRYFALCKKDSIESTDNSNGNHVVMKNEGFRVISLTFNACYDMIVSNSSLVPSACIGIGQGITNFLGGTNIHTLFKAKLGLGFLISPKTVIFANGYYVKTKDNSFTNLSVQYPLELKEAPKHIDPIACFNADNYGGEVGLRFIL</sequence>
<evidence type="ECO:0000313" key="2">
    <source>
        <dbReference type="EMBL" id="ABD45126.1"/>
    </source>
</evidence>
<dbReference type="GO" id="GO:0009279">
    <property type="term" value="C:cell outer membrane"/>
    <property type="evidence" value="ECO:0000304"/>
    <property type="project" value="TIGR"/>
</dbReference>
<evidence type="ECO:0000259" key="1">
    <source>
        <dbReference type="Pfam" id="PF01617"/>
    </source>
</evidence>
<gene>
    <name evidence="2" type="primary">omp-1M</name>
    <name evidence="2" type="ordered locus">ECH_1119</name>
</gene>
<dbReference type="HOGENOM" id="CLU_078984_0_0_5"/>
<dbReference type="SUPFAM" id="SSF56925">
    <property type="entry name" value="OMPA-like"/>
    <property type="match status" value="1"/>
</dbReference>
<dbReference type="OrthoDB" id="7162996at2"/>
<reference evidence="2 3" key="1">
    <citation type="journal article" date="2006" name="PLoS Genet.">
        <title>Comparative genomics of emerging human ehrlichiosis agents.</title>
        <authorList>
            <person name="Dunning Hotopp J.C."/>
            <person name="Lin M."/>
            <person name="Madupu R."/>
            <person name="Crabtree J."/>
            <person name="Angiuoli S.V."/>
            <person name="Eisen J.A."/>
            <person name="Seshadri R."/>
            <person name="Ren Q."/>
            <person name="Wu M."/>
            <person name="Utterback T.R."/>
            <person name="Smith S."/>
            <person name="Lewis M."/>
            <person name="Khouri H."/>
            <person name="Zhang C."/>
            <person name="Niu H."/>
            <person name="Lin Q."/>
            <person name="Ohashi N."/>
            <person name="Zhi N."/>
            <person name="Nelson W."/>
            <person name="Brinkac L.M."/>
            <person name="Dodson R.J."/>
            <person name="Rosovitz M.J."/>
            <person name="Sundaram J."/>
            <person name="Daugherty S.C."/>
            <person name="Davidsen T."/>
            <person name="Durkin A.S."/>
            <person name="Gwinn M."/>
            <person name="Haft D.H."/>
            <person name="Selengut J.D."/>
            <person name="Sullivan S.A."/>
            <person name="Zafar N."/>
            <person name="Zhou L."/>
            <person name="Benahmed F."/>
            <person name="Forberger H."/>
            <person name="Halpin R."/>
            <person name="Mulligan S."/>
            <person name="Robinson J."/>
            <person name="White O."/>
            <person name="Rikihisa Y."/>
            <person name="Tettelin H."/>
        </authorList>
    </citation>
    <scope>NUCLEOTIDE SEQUENCE [LARGE SCALE GENOMIC DNA]</scope>
    <source>
        <strain evidence="3">ATCC CRL-10679 / Arkansas</strain>
    </source>
</reference>
<name>Q2GF80_EHRCR</name>
<protein>
    <submittedName>
        <fullName evidence="2">Major outer membrane protein OMP-1M</fullName>
    </submittedName>
</protein>
<dbReference type="InterPro" id="IPR002566">
    <property type="entry name" value="Msp4_OMP-like"/>
</dbReference>
<keyword evidence="3" id="KW-1185">Reference proteome</keyword>